<gene>
    <name evidence="1" type="ORF">SMSP2_01790</name>
</gene>
<dbReference type="STRING" id="1851148.SMSP2_01790"/>
<dbReference type="Proteomes" id="UP000188181">
    <property type="component" value="Chromosome"/>
</dbReference>
<keyword evidence="2" id="KW-1185">Reference proteome</keyword>
<organism evidence="1 2">
    <name type="scientific">Limihaloglobus sulfuriphilus</name>
    <dbReference type="NCBI Taxonomy" id="1851148"/>
    <lineage>
        <taxon>Bacteria</taxon>
        <taxon>Pseudomonadati</taxon>
        <taxon>Planctomycetota</taxon>
        <taxon>Phycisphaerae</taxon>
        <taxon>Sedimentisphaerales</taxon>
        <taxon>Sedimentisphaeraceae</taxon>
        <taxon>Limihaloglobus</taxon>
    </lineage>
</organism>
<evidence type="ECO:0000313" key="2">
    <source>
        <dbReference type="Proteomes" id="UP000188181"/>
    </source>
</evidence>
<accession>A0A1Q2MFE4</accession>
<dbReference type="AlphaFoldDB" id="A0A1Q2MFE4"/>
<dbReference type="KEGG" id="pbas:SMSP2_01790"/>
<dbReference type="EMBL" id="CP019646">
    <property type="protein sequence ID" value="AQQ71416.1"/>
    <property type="molecule type" value="Genomic_DNA"/>
</dbReference>
<evidence type="ECO:0000313" key="1">
    <source>
        <dbReference type="EMBL" id="AQQ71416.1"/>
    </source>
</evidence>
<reference evidence="2" key="1">
    <citation type="submission" date="2017-02" db="EMBL/GenBank/DDBJ databases">
        <title>Comparative genomics and description of representatives of a novel lineage of planctomycetes thriving in anoxic sediments.</title>
        <authorList>
            <person name="Spring S."/>
            <person name="Bunk B."/>
            <person name="Sproer C."/>
        </authorList>
    </citation>
    <scope>NUCLEOTIDE SEQUENCE [LARGE SCALE GENOMIC DNA]</scope>
    <source>
        <strain evidence="2">SM-Chi-D1</strain>
    </source>
</reference>
<protein>
    <submittedName>
        <fullName evidence="1">Uncharacterized protein</fullName>
    </submittedName>
</protein>
<name>A0A1Q2MFE4_9BACT</name>
<sequence length="158" mass="18543">MKRLNDSIEQWFEVECEFNSKDSRQCQKTISSLCRSGKYMKEDPKMQDFSFEYIEIKDGMLDFISNSYLKQYVRAIVIASEREIRRMDRVISQKGETKGKLPRYLSFLMGVEPDKGKLRVDIANKSSSPNEPMRHCLIDVEHNSCVYVNIFMGSYRLV</sequence>
<proteinExistence type="predicted"/>